<feature type="region of interest" description="Disordered" evidence="3">
    <location>
        <begin position="369"/>
        <end position="389"/>
    </location>
</feature>
<evidence type="ECO:0000313" key="6">
    <source>
        <dbReference type="Proteomes" id="UP001331761"/>
    </source>
</evidence>
<evidence type="ECO:0000313" key="5">
    <source>
        <dbReference type="EMBL" id="KAK5978768.1"/>
    </source>
</evidence>
<sequence>MASTRNRLRILCLHGYRQNDVLFREKTGSLRKQFKKYADFEFISAPLVPNVESEERGDVRGWWFSRENDQFSSRDVCSIATGFEKSVSLVCEYVYANGPFDGILGFSQGASMAHLLLAMEKNGEIKLGLTISCDLIVCDIYGCDMLRMKIMYVTAPIQISSNHSDCISNERVYLHRRNKFIHAWLRISADDVTLERSKTDIVVWPLQFLRRYGYTSAGVFFFESGRRCPTGEGLHTFQSQNADAIFQLVQSRIQDNANTHHAETMRRNERARSSGPTMGAGVSLRCINPIQRYGSEGVGSEYLAQPSGYNSYHRGSAQRLRNVVIPPPPRPRSVGENEAPCLPPDSFHPHRHNTFVDQRIVGNIVSESTNPSAVDDISRRRSSATSQRSSHGVFSVPYVNISPQEVLSDAPLPPRPHAISTSSSQGSLPGTPSTVFPLRWDTGAGSTNVLCYTKPISPPAVPPCSDSLLPFDASQRPGRYVNITETNGRPLLERDGTNSPRPLNYAEVGIGSEPERVPSRCSSIGQRTDVENGAVNYTLIDAERTQALQAANGERRRNPTGH</sequence>
<comment type="caution">
    <text evidence="5">The sequence shown here is derived from an EMBL/GenBank/DDBJ whole genome shotgun (WGS) entry which is preliminary data.</text>
</comment>
<dbReference type="Pfam" id="PF03959">
    <property type="entry name" value="FSH1"/>
    <property type="match status" value="1"/>
</dbReference>
<gene>
    <name evidence="5" type="ORF">GCK32_003047</name>
</gene>
<dbReference type="SMART" id="SM01244">
    <property type="entry name" value="IRS"/>
    <property type="match status" value="1"/>
</dbReference>
<evidence type="ECO:0000256" key="1">
    <source>
        <dbReference type="ARBA" id="ARBA00005863"/>
    </source>
</evidence>
<dbReference type="EMBL" id="WIXE01009018">
    <property type="protein sequence ID" value="KAK5978768.1"/>
    <property type="molecule type" value="Genomic_DNA"/>
</dbReference>
<feature type="region of interest" description="Disordered" evidence="3">
    <location>
        <begin position="259"/>
        <end position="278"/>
    </location>
</feature>
<dbReference type="GO" id="GO:0005737">
    <property type="term" value="C:cytoplasm"/>
    <property type="evidence" value="ECO:0007669"/>
    <property type="project" value="TreeGrafter"/>
</dbReference>
<dbReference type="PROSITE" id="PS51064">
    <property type="entry name" value="IRS_PTB"/>
    <property type="match status" value="1"/>
</dbReference>
<dbReference type="InterPro" id="IPR005645">
    <property type="entry name" value="FSH-like_dom"/>
</dbReference>
<name>A0AAN8IPQ1_TRICO</name>
<dbReference type="Pfam" id="PF02174">
    <property type="entry name" value="IRS"/>
    <property type="match status" value="1"/>
</dbReference>
<proteinExistence type="inferred from homology"/>
<dbReference type="AlphaFoldDB" id="A0AAN8IPQ1"/>
<dbReference type="InterPro" id="IPR002404">
    <property type="entry name" value="IRS_PTB"/>
</dbReference>
<dbReference type="PANTHER" id="PTHR48070">
    <property type="entry name" value="ESTERASE OVCA2"/>
    <property type="match status" value="1"/>
</dbReference>
<dbReference type="Proteomes" id="UP001331761">
    <property type="component" value="Unassembled WGS sequence"/>
</dbReference>
<dbReference type="GO" id="GO:0016787">
    <property type="term" value="F:hydrolase activity"/>
    <property type="evidence" value="ECO:0007669"/>
    <property type="project" value="UniProtKB-KW"/>
</dbReference>
<dbReference type="GO" id="GO:0005634">
    <property type="term" value="C:nucleus"/>
    <property type="evidence" value="ECO:0007669"/>
    <property type="project" value="TreeGrafter"/>
</dbReference>
<evidence type="ECO:0000259" key="4">
    <source>
        <dbReference type="PROSITE" id="PS51064"/>
    </source>
</evidence>
<protein>
    <submittedName>
        <fullName evidence="5">IRS-type PTB domain-containing protein</fullName>
    </submittedName>
</protein>
<organism evidence="5 6">
    <name type="scientific">Trichostrongylus colubriformis</name>
    <name type="common">Black scour worm</name>
    <dbReference type="NCBI Taxonomy" id="6319"/>
    <lineage>
        <taxon>Eukaryota</taxon>
        <taxon>Metazoa</taxon>
        <taxon>Ecdysozoa</taxon>
        <taxon>Nematoda</taxon>
        <taxon>Chromadorea</taxon>
        <taxon>Rhabditida</taxon>
        <taxon>Rhabditina</taxon>
        <taxon>Rhabditomorpha</taxon>
        <taxon>Strongyloidea</taxon>
        <taxon>Trichostrongylidae</taxon>
        <taxon>Trichostrongylus</taxon>
    </lineage>
</organism>
<reference evidence="5 6" key="1">
    <citation type="submission" date="2019-10" db="EMBL/GenBank/DDBJ databases">
        <title>Assembly and Annotation for the nematode Trichostrongylus colubriformis.</title>
        <authorList>
            <person name="Martin J."/>
        </authorList>
    </citation>
    <scope>NUCLEOTIDE SEQUENCE [LARGE SCALE GENOMIC DNA]</scope>
    <source>
        <strain evidence="5">G859</strain>
        <tissue evidence="5">Whole worm</tissue>
    </source>
</reference>
<feature type="compositionally biased region" description="Polar residues" evidence="3">
    <location>
        <begin position="419"/>
        <end position="433"/>
    </location>
</feature>
<dbReference type="Gene3D" id="2.30.29.30">
    <property type="entry name" value="Pleckstrin-homology domain (PH domain)/Phosphotyrosine-binding domain (PTB)"/>
    <property type="match status" value="1"/>
</dbReference>
<feature type="compositionally biased region" description="Basic and acidic residues" evidence="3">
    <location>
        <begin position="259"/>
        <end position="272"/>
    </location>
</feature>
<dbReference type="InterPro" id="IPR050593">
    <property type="entry name" value="LovG"/>
</dbReference>
<dbReference type="SMART" id="SM00310">
    <property type="entry name" value="PTBI"/>
    <property type="match status" value="1"/>
</dbReference>
<comment type="similarity">
    <text evidence="1">Belongs to the LovG family.</text>
</comment>
<feature type="region of interest" description="Disordered" evidence="3">
    <location>
        <begin position="408"/>
        <end position="433"/>
    </location>
</feature>
<evidence type="ECO:0000256" key="2">
    <source>
        <dbReference type="ARBA" id="ARBA00022801"/>
    </source>
</evidence>
<evidence type="ECO:0000256" key="3">
    <source>
        <dbReference type="SAM" id="MobiDB-lite"/>
    </source>
</evidence>
<dbReference type="InterPro" id="IPR011993">
    <property type="entry name" value="PH-like_dom_sf"/>
</dbReference>
<dbReference type="GO" id="GO:0032526">
    <property type="term" value="P:response to retinoic acid"/>
    <property type="evidence" value="ECO:0007669"/>
    <property type="project" value="TreeGrafter"/>
</dbReference>
<dbReference type="PANTHER" id="PTHR48070:SF6">
    <property type="entry name" value="ESTERASE OVCA2"/>
    <property type="match status" value="1"/>
</dbReference>
<accession>A0AAN8IPQ1</accession>
<feature type="domain" description="IRS-type PTB" evidence="4">
    <location>
        <begin position="160"/>
        <end position="263"/>
    </location>
</feature>
<keyword evidence="2" id="KW-0378">Hydrolase</keyword>
<dbReference type="Gene3D" id="3.40.50.1820">
    <property type="entry name" value="alpha/beta hydrolase"/>
    <property type="match status" value="1"/>
</dbReference>
<dbReference type="InterPro" id="IPR029058">
    <property type="entry name" value="AB_hydrolase_fold"/>
</dbReference>
<keyword evidence="6" id="KW-1185">Reference proteome</keyword>
<dbReference type="SUPFAM" id="SSF50729">
    <property type="entry name" value="PH domain-like"/>
    <property type="match status" value="1"/>
</dbReference>